<organism evidence="1">
    <name type="scientific">marine metagenome</name>
    <dbReference type="NCBI Taxonomy" id="408172"/>
    <lineage>
        <taxon>unclassified sequences</taxon>
        <taxon>metagenomes</taxon>
        <taxon>ecological metagenomes</taxon>
    </lineage>
</organism>
<reference evidence="1" key="1">
    <citation type="submission" date="2018-05" db="EMBL/GenBank/DDBJ databases">
        <authorList>
            <person name="Lanie J.A."/>
            <person name="Ng W.-L."/>
            <person name="Kazmierczak K.M."/>
            <person name="Andrzejewski T.M."/>
            <person name="Davidsen T.M."/>
            <person name="Wayne K.J."/>
            <person name="Tettelin H."/>
            <person name="Glass J.I."/>
            <person name="Rusch D."/>
            <person name="Podicherti R."/>
            <person name="Tsui H.-C.T."/>
            <person name="Winkler M.E."/>
        </authorList>
    </citation>
    <scope>NUCLEOTIDE SEQUENCE</scope>
</reference>
<gene>
    <name evidence="1" type="ORF">METZ01_LOCUS99002</name>
</gene>
<dbReference type="AlphaFoldDB" id="A0A381W2F5"/>
<accession>A0A381W2F5</accession>
<feature type="non-terminal residue" evidence="1">
    <location>
        <position position="153"/>
    </location>
</feature>
<name>A0A381W2F5_9ZZZZ</name>
<dbReference type="EMBL" id="UINC01010368">
    <property type="protein sequence ID" value="SVA46148.1"/>
    <property type="molecule type" value="Genomic_DNA"/>
</dbReference>
<protein>
    <submittedName>
        <fullName evidence="1">Uncharacterized protein</fullName>
    </submittedName>
</protein>
<evidence type="ECO:0000313" key="1">
    <source>
        <dbReference type="EMBL" id="SVA46148.1"/>
    </source>
</evidence>
<sequence length="153" mass="17281">MTLPPSYTATATVVVREKPGAGRIMDLTGNRDRNHMTNEMQLIESRSVAKATIKEIWPNKKNNFALFGSYPFYPRGQRARTSLKELFTLGLYDPQSEAPIQYAESYSDNIGERFSGGLLSRLSVNHRQSTDIIDISYTSVWPHEARLVVNTLV</sequence>
<proteinExistence type="predicted"/>